<organism evidence="3 4">
    <name type="scientific">Kineococcus glutinatus</name>
    <dbReference type="NCBI Taxonomy" id="1070872"/>
    <lineage>
        <taxon>Bacteria</taxon>
        <taxon>Bacillati</taxon>
        <taxon>Actinomycetota</taxon>
        <taxon>Actinomycetes</taxon>
        <taxon>Kineosporiales</taxon>
        <taxon>Kineosporiaceae</taxon>
        <taxon>Kineococcus</taxon>
    </lineage>
</organism>
<dbReference type="Pfam" id="PF01928">
    <property type="entry name" value="CYTH"/>
    <property type="match status" value="1"/>
</dbReference>
<dbReference type="SUPFAM" id="SSF55154">
    <property type="entry name" value="CYTH-like phosphatases"/>
    <property type="match status" value="1"/>
</dbReference>
<feature type="domain" description="CHAD" evidence="2">
    <location>
        <begin position="237"/>
        <end position="527"/>
    </location>
</feature>
<dbReference type="RefSeq" id="WP_345711279.1">
    <property type="nucleotide sequence ID" value="NZ_BAABIL010000122.1"/>
</dbReference>
<dbReference type="SMART" id="SM00880">
    <property type="entry name" value="CHAD"/>
    <property type="match status" value="1"/>
</dbReference>
<dbReference type="PROSITE" id="PS51708">
    <property type="entry name" value="CHAD"/>
    <property type="match status" value="1"/>
</dbReference>
<dbReference type="SMART" id="SM01118">
    <property type="entry name" value="CYTH"/>
    <property type="match status" value="1"/>
</dbReference>
<feature type="domain" description="CYTH" evidence="1">
    <location>
        <begin position="5"/>
        <end position="219"/>
    </location>
</feature>
<evidence type="ECO:0000313" key="4">
    <source>
        <dbReference type="Proteomes" id="UP001501195"/>
    </source>
</evidence>
<dbReference type="Gene3D" id="1.40.20.10">
    <property type="entry name" value="CHAD domain"/>
    <property type="match status" value="1"/>
</dbReference>
<evidence type="ECO:0000259" key="1">
    <source>
        <dbReference type="PROSITE" id="PS51707"/>
    </source>
</evidence>
<dbReference type="InterPro" id="IPR023577">
    <property type="entry name" value="CYTH_domain"/>
</dbReference>
<proteinExistence type="predicted"/>
<gene>
    <name evidence="3" type="ORF">GCM10023225_10000</name>
</gene>
<dbReference type="Pfam" id="PF05235">
    <property type="entry name" value="CHAD"/>
    <property type="match status" value="1"/>
</dbReference>
<accession>A0ABP9HFU6</accession>
<dbReference type="PROSITE" id="PS51707">
    <property type="entry name" value="CYTH"/>
    <property type="match status" value="1"/>
</dbReference>
<dbReference type="CDD" id="cd07374">
    <property type="entry name" value="CYTH-like_Pase"/>
    <property type="match status" value="1"/>
</dbReference>
<dbReference type="EMBL" id="BAABIL010000122">
    <property type="protein sequence ID" value="GAA4969818.1"/>
    <property type="molecule type" value="Genomic_DNA"/>
</dbReference>
<dbReference type="PANTHER" id="PTHR39339:SF1">
    <property type="entry name" value="CHAD DOMAIN-CONTAINING PROTEIN"/>
    <property type="match status" value="1"/>
</dbReference>
<evidence type="ECO:0000259" key="2">
    <source>
        <dbReference type="PROSITE" id="PS51708"/>
    </source>
</evidence>
<sequence length="535" mass="57300">MPSVHREVEVKLAADDTFEIPALTELVAGADPGGLDAAAAVTDGEVVHQTLAATYFDTADLRLAAAGLTLRRRTGGDDAGWHLKVPAGKGARSEVRLPLGRATRTVPQQLQDMVRARSGGAELVPVARIETDRAVRRLVDATGRVLVELADDRVSAQRLLRGEGDAAGTAVPGTTWREIEVELVDGPEEVLAALAAELRQRGLRRAKGPSKLAQVLALDGAAGGAAQDGTGVRLTRRSPAGDVVLAHLREQVEQIRAQDLPVRLDAPDAVHKMRVATRRLRSALRTFKPLLDPAVARPLRDELKWLAAELGAARDAEVMRDRVRGAVSAQAGELGQPAGTTGEEAAAELEAAYRRAHDAVLAELDGERYRALLASLEALVTSPPLTGRAAKPAGKVLPRQVARSYEEVRRYVAEADALAGDHEREAEREELLHDARKAAKAARYAGESVAVVFGTDATDFAAAMEAVQEALGEHQDSVVTRARLLELAAHAPSNELAFTYGRLHALEEVGAREAEQHFAAAWRAAGRKGLHRWLR</sequence>
<dbReference type="InterPro" id="IPR033469">
    <property type="entry name" value="CYTH-like_dom_sf"/>
</dbReference>
<protein>
    <submittedName>
        <fullName evidence="3">CYTH and CHAD domain-containing protein</fullName>
    </submittedName>
</protein>
<comment type="caution">
    <text evidence="3">The sequence shown here is derived from an EMBL/GenBank/DDBJ whole genome shotgun (WGS) entry which is preliminary data.</text>
</comment>
<evidence type="ECO:0000313" key="3">
    <source>
        <dbReference type="EMBL" id="GAA4969818.1"/>
    </source>
</evidence>
<dbReference type="InterPro" id="IPR038186">
    <property type="entry name" value="CHAD_dom_sf"/>
</dbReference>
<dbReference type="Gene3D" id="2.40.320.10">
    <property type="entry name" value="Hypothetical Protein Pfu-838710-001"/>
    <property type="match status" value="1"/>
</dbReference>
<dbReference type="InterPro" id="IPR007899">
    <property type="entry name" value="CHAD_dom"/>
</dbReference>
<dbReference type="PANTHER" id="PTHR39339">
    <property type="entry name" value="SLR1444 PROTEIN"/>
    <property type="match status" value="1"/>
</dbReference>
<keyword evidence="4" id="KW-1185">Reference proteome</keyword>
<dbReference type="Proteomes" id="UP001501195">
    <property type="component" value="Unassembled WGS sequence"/>
</dbReference>
<name>A0ABP9HFU6_9ACTN</name>
<reference evidence="4" key="1">
    <citation type="journal article" date="2019" name="Int. J. Syst. Evol. Microbiol.">
        <title>The Global Catalogue of Microorganisms (GCM) 10K type strain sequencing project: providing services to taxonomists for standard genome sequencing and annotation.</title>
        <authorList>
            <consortium name="The Broad Institute Genomics Platform"/>
            <consortium name="The Broad Institute Genome Sequencing Center for Infectious Disease"/>
            <person name="Wu L."/>
            <person name="Ma J."/>
        </authorList>
    </citation>
    <scope>NUCLEOTIDE SEQUENCE [LARGE SCALE GENOMIC DNA]</scope>
    <source>
        <strain evidence="4">JCM 18126</strain>
    </source>
</reference>